<dbReference type="EMBL" id="CP017917">
    <property type="protein sequence ID" value="ARP39829.1"/>
    <property type="molecule type" value="Genomic_DNA"/>
</dbReference>
<organism evidence="1 2">
    <name type="scientific">Vibrio syngnathi</name>
    <dbReference type="NCBI Taxonomy" id="3034029"/>
    <lineage>
        <taxon>Bacteria</taxon>
        <taxon>Pseudomonadati</taxon>
        <taxon>Pseudomonadota</taxon>
        <taxon>Gammaproteobacteria</taxon>
        <taxon>Vibrionales</taxon>
        <taxon>Vibrionaceae</taxon>
        <taxon>Vibrio</taxon>
    </lineage>
</organism>
<evidence type="ECO:0000313" key="1">
    <source>
        <dbReference type="EMBL" id="ARP39829.1"/>
    </source>
</evidence>
<evidence type="ECO:0000313" key="2">
    <source>
        <dbReference type="Proteomes" id="UP000194136"/>
    </source>
</evidence>
<sequence length="198" mass="23087">MKKVSIEMQARSACDCFKVANTSLELARRAKEDWERDHHCITGITFTAFSIEAMINHFGSIYEDNWNDLKIERKELHKKLFNHVNLKNYLGSRNYQLAKQCFEMRDAFAHGKTLMESAEVELPEFLDDEEAALLIASLQTASFRSPNFRLFELFIKSAREIERDIQANGYYPNTLGHPSYQPQKLREYPLSVTGIRTW</sequence>
<gene>
    <name evidence="1" type="ORF">K08M4_31520</name>
</gene>
<name>A0AA34XQ49_9VIBR</name>
<protein>
    <submittedName>
        <fullName evidence="1">Uncharacterized protein</fullName>
    </submittedName>
</protein>
<dbReference type="Proteomes" id="UP000194136">
    <property type="component" value="Chromosome 2"/>
</dbReference>
<reference evidence="1 2" key="1">
    <citation type="submission" date="2016-10" db="EMBL/GenBank/DDBJ databases">
        <title>The High Quality Genome of Vibrio splendidus K08M4.</title>
        <authorList>
            <person name="Wendling C."/>
            <person name="Chibani C.M."/>
            <person name="Hertel R."/>
            <person name="Sproer C."/>
            <person name="Bunk B."/>
            <person name="Overmann J."/>
            <person name="Roth O."/>
            <person name="Liesegang H."/>
        </authorList>
    </citation>
    <scope>NUCLEOTIDE SEQUENCE [LARGE SCALE GENOMIC DNA]</scope>
    <source>
        <strain evidence="1 2">K08M4</strain>
    </source>
</reference>
<dbReference type="KEGG" id="vsy:K08M4_31520"/>
<accession>A0AA34XQ49</accession>
<proteinExistence type="predicted"/>
<dbReference type="RefSeq" id="WP_086050564.1">
    <property type="nucleotide sequence ID" value="NZ_CP017917.1"/>
</dbReference>
<keyword evidence="2" id="KW-1185">Reference proteome</keyword>
<dbReference type="AlphaFoldDB" id="A0AA34XQ49"/>